<dbReference type="InterPro" id="IPR007313">
    <property type="entry name" value="FxsA"/>
</dbReference>
<keyword evidence="3" id="KW-1185">Reference proteome</keyword>
<keyword evidence="1" id="KW-1133">Transmembrane helix</keyword>
<proteinExistence type="predicted"/>
<feature type="transmembrane region" description="Helical" evidence="1">
    <location>
        <begin position="31"/>
        <end position="48"/>
    </location>
</feature>
<dbReference type="RefSeq" id="WP_341371806.1">
    <property type="nucleotide sequence ID" value="NZ_JBBPCO010000015.1"/>
</dbReference>
<evidence type="ECO:0000313" key="2">
    <source>
        <dbReference type="EMBL" id="MEK8090750.1"/>
    </source>
</evidence>
<dbReference type="Proteomes" id="UP001446205">
    <property type="component" value="Unassembled WGS sequence"/>
</dbReference>
<keyword evidence="1" id="KW-0812">Transmembrane</keyword>
<dbReference type="PANTHER" id="PTHR35335:SF1">
    <property type="entry name" value="UPF0716 PROTEIN FXSA"/>
    <property type="match status" value="1"/>
</dbReference>
<accession>A0ABU9DDF4</accession>
<evidence type="ECO:0000256" key="1">
    <source>
        <dbReference type="SAM" id="Phobius"/>
    </source>
</evidence>
<dbReference type="NCBIfam" id="NF008528">
    <property type="entry name" value="PRK11463.1-2"/>
    <property type="match status" value="1"/>
</dbReference>
<feature type="transmembrane region" description="Helical" evidence="1">
    <location>
        <begin position="6"/>
        <end position="24"/>
    </location>
</feature>
<dbReference type="PANTHER" id="PTHR35335">
    <property type="entry name" value="UPF0716 PROTEIN FXSA"/>
    <property type="match status" value="1"/>
</dbReference>
<keyword evidence="1" id="KW-0472">Membrane</keyword>
<organism evidence="2 3">
    <name type="scientific">Thermithiobacillus plumbiphilus</name>
    <dbReference type="NCBI Taxonomy" id="1729899"/>
    <lineage>
        <taxon>Bacteria</taxon>
        <taxon>Pseudomonadati</taxon>
        <taxon>Pseudomonadota</taxon>
        <taxon>Acidithiobacillia</taxon>
        <taxon>Acidithiobacillales</taxon>
        <taxon>Thermithiobacillaceae</taxon>
        <taxon>Thermithiobacillus</taxon>
    </lineage>
</organism>
<name>A0ABU9DDF4_9PROT</name>
<comment type="caution">
    <text evidence="2">The sequence shown here is derived from an EMBL/GenBank/DDBJ whole genome shotgun (WGS) entry which is preliminary data.</text>
</comment>
<reference evidence="2 3" key="1">
    <citation type="submission" date="2024-04" db="EMBL/GenBank/DDBJ databases">
        <authorList>
            <person name="Abashina T."/>
            <person name="Shaikin A."/>
        </authorList>
    </citation>
    <scope>NUCLEOTIDE SEQUENCE [LARGE SCALE GENOMIC DNA]</scope>
    <source>
        <strain evidence="2 3">AAFK</strain>
    </source>
</reference>
<sequence>MYRLAIVWFFIILGALDLASLVLVGRALGLGPTLLLLFGGIFVGSLLLRRQGMAVWRFFRQRQLAGGLPALDFLEGLVGLLAALLFLMPGFVSDALGLLLLLPPVRKGLLRRVLPRWLMPFLTRRQKPQGPQTLSGEYRRED</sequence>
<protein>
    <submittedName>
        <fullName evidence="2">FxsA family protein</fullName>
    </submittedName>
</protein>
<gene>
    <name evidence="2" type="ORF">WOB96_13410</name>
</gene>
<feature type="transmembrane region" description="Helical" evidence="1">
    <location>
        <begin position="77"/>
        <end position="102"/>
    </location>
</feature>
<dbReference type="Pfam" id="PF04186">
    <property type="entry name" value="FxsA"/>
    <property type="match status" value="1"/>
</dbReference>
<evidence type="ECO:0000313" key="3">
    <source>
        <dbReference type="Proteomes" id="UP001446205"/>
    </source>
</evidence>
<dbReference type="EMBL" id="JBBPCO010000015">
    <property type="protein sequence ID" value="MEK8090750.1"/>
    <property type="molecule type" value="Genomic_DNA"/>
</dbReference>